<evidence type="ECO:0000256" key="2">
    <source>
        <dbReference type="ARBA" id="ARBA00005170"/>
    </source>
</evidence>
<evidence type="ECO:0000313" key="10">
    <source>
        <dbReference type="EMBL" id="ARW20313.1"/>
    </source>
</evidence>
<evidence type="ECO:0000256" key="6">
    <source>
        <dbReference type="ARBA" id="ARBA00022793"/>
    </source>
</evidence>
<dbReference type="InterPro" id="IPR005128">
    <property type="entry name" value="Acetolactate_a_deCO2ase"/>
</dbReference>
<evidence type="ECO:0000256" key="9">
    <source>
        <dbReference type="PIRNR" id="PIRNR001332"/>
    </source>
</evidence>
<evidence type="ECO:0000256" key="4">
    <source>
        <dbReference type="ARBA" id="ARBA00013204"/>
    </source>
</evidence>
<dbReference type="UniPathway" id="UPA00626">
    <property type="reaction ID" value="UER00678"/>
</dbReference>
<evidence type="ECO:0000256" key="5">
    <source>
        <dbReference type="ARBA" id="ARBA00020164"/>
    </source>
</evidence>
<name>A0A1Y0VUE3_PEDPE</name>
<gene>
    <name evidence="10" type="primary">alsD</name>
    <name evidence="10" type="ORF">S100892_01770</name>
</gene>
<dbReference type="Proteomes" id="UP000196118">
    <property type="component" value="Chromosome"/>
</dbReference>
<dbReference type="GO" id="GO:0047605">
    <property type="term" value="F:acetolactate decarboxylase activity"/>
    <property type="evidence" value="ECO:0007669"/>
    <property type="project" value="UniProtKB-UniRule"/>
</dbReference>
<dbReference type="EC" id="4.1.1.5" evidence="4 9"/>
<organism evidence="10 11">
    <name type="scientific">Pediococcus pentosaceus</name>
    <dbReference type="NCBI Taxonomy" id="1255"/>
    <lineage>
        <taxon>Bacteria</taxon>
        <taxon>Bacillati</taxon>
        <taxon>Bacillota</taxon>
        <taxon>Bacilli</taxon>
        <taxon>Lactobacillales</taxon>
        <taxon>Lactobacillaceae</taxon>
        <taxon>Pediococcus</taxon>
    </lineage>
</organism>
<evidence type="ECO:0000256" key="1">
    <source>
        <dbReference type="ARBA" id="ARBA00001784"/>
    </source>
</evidence>
<dbReference type="PANTHER" id="PTHR35524:SF1">
    <property type="entry name" value="ALPHA-ACETOLACTATE DECARBOXYLASE"/>
    <property type="match status" value="1"/>
</dbReference>
<evidence type="ECO:0000256" key="8">
    <source>
        <dbReference type="ARBA" id="ARBA00023239"/>
    </source>
</evidence>
<dbReference type="PANTHER" id="PTHR35524">
    <property type="entry name" value="ALPHA-ACETOLACTATE DECARBOXYLASE"/>
    <property type="match status" value="1"/>
</dbReference>
<comment type="similarity">
    <text evidence="3 9">Belongs to the alpha-acetolactate decarboxylase family.</text>
</comment>
<proteinExistence type="inferred from homology"/>
<sequence length="234" mass="25552">MAKLFQHGTLAMLVDGLFGGTLAVSDLLKHGDFGIGTAEGLNGELIILDGVPYQALADGTIRVIGDDELLPFANVNLADFEGRAVLSDIEMKDVDATLAKELSYQNTFVAIKISGTFRTVQTRVVKQQERPYPTLSETASKQQVFNAEDVRGTVVGYYTPDLFHGAGVAGMHLHFIDDQHEFGGHLLDFKADQVKLSWQLLDGLDLNLPIQDAEFMAHEASDAEKIQQSISESE</sequence>
<comment type="pathway">
    <text evidence="2 9">Polyol metabolism; (R,R)-butane-2,3-diol biosynthesis; (R,R)-butane-2,3-diol from pyruvate: step 2/3.</text>
</comment>
<dbReference type="PIRSF" id="PIRSF001332">
    <property type="entry name" value="Acetolac_decarb"/>
    <property type="match status" value="1"/>
</dbReference>
<keyword evidence="6 9" id="KW-0210">Decarboxylase</keyword>
<keyword evidence="7 9" id="KW-0005">Acetoin biosynthesis</keyword>
<evidence type="ECO:0000256" key="3">
    <source>
        <dbReference type="ARBA" id="ARBA00007106"/>
    </source>
</evidence>
<dbReference type="CDD" id="cd17299">
    <property type="entry name" value="acetolactate_decarboxylase"/>
    <property type="match status" value="1"/>
</dbReference>
<reference evidence="10 11" key="1">
    <citation type="submission" date="2017-05" db="EMBL/GenBank/DDBJ databases">
        <title>Genome sequence of Pediococcus pentosaceus strain SRCM100892.</title>
        <authorList>
            <person name="Cho S.H."/>
        </authorList>
    </citation>
    <scope>NUCLEOTIDE SEQUENCE [LARGE SCALE GENOMIC DNA]</scope>
    <source>
        <strain evidence="10 11">SRCM100892</strain>
    </source>
</reference>
<dbReference type="RefSeq" id="WP_061812459.1">
    <property type="nucleotide sequence ID" value="NZ_CP085178.1"/>
</dbReference>
<protein>
    <recommendedName>
        <fullName evidence="5 9">Alpha-acetolactate decarboxylase</fullName>
        <ecNumber evidence="4 9">4.1.1.5</ecNumber>
    </recommendedName>
</protein>
<evidence type="ECO:0000256" key="7">
    <source>
        <dbReference type="ARBA" id="ARBA00023061"/>
    </source>
</evidence>
<evidence type="ECO:0000313" key="11">
    <source>
        <dbReference type="Proteomes" id="UP000196118"/>
    </source>
</evidence>
<dbReference type="GO" id="GO:0045151">
    <property type="term" value="P:acetoin biosynthetic process"/>
    <property type="evidence" value="ECO:0007669"/>
    <property type="project" value="UniProtKB-UniRule"/>
</dbReference>
<dbReference type="AlphaFoldDB" id="A0A1Y0VUE3"/>
<dbReference type="NCBIfam" id="TIGR01252">
    <property type="entry name" value="acetolac_decarb"/>
    <property type="match status" value="1"/>
</dbReference>
<dbReference type="Gene3D" id="3.30.1330.80">
    <property type="entry name" value="Hypothetical protein, similar to alpha- acetolactate decarboxylase, domain 2"/>
    <property type="match status" value="2"/>
</dbReference>
<dbReference type="EMBL" id="CP021474">
    <property type="protein sequence ID" value="ARW20313.1"/>
    <property type="molecule type" value="Genomic_DNA"/>
</dbReference>
<keyword evidence="8 9" id="KW-0456">Lyase</keyword>
<comment type="catalytic activity">
    <reaction evidence="1 9">
        <text>(2S)-2-acetolactate + H(+) = (R)-acetoin + CO2</text>
        <dbReference type="Rhea" id="RHEA:21580"/>
        <dbReference type="ChEBI" id="CHEBI:15378"/>
        <dbReference type="ChEBI" id="CHEBI:15686"/>
        <dbReference type="ChEBI" id="CHEBI:16526"/>
        <dbReference type="ChEBI" id="CHEBI:58476"/>
        <dbReference type="EC" id="4.1.1.5"/>
    </reaction>
</comment>
<dbReference type="SUPFAM" id="SSF117856">
    <property type="entry name" value="AF0104/ALDC/Ptd012-like"/>
    <property type="match status" value="1"/>
</dbReference>
<accession>A0A1Y0VUE3</accession>
<dbReference type="Pfam" id="PF03306">
    <property type="entry name" value="AAL_decarboxy"/>
    <property type="match status" value="1"/>
</dbReference>